<sequence length="204" mass="20812">MVTTAFAAPLVLRGAAACCAAVCVGVPEPWLRCTSSVTPSTTTTTAATAPTTMPSRRRRSARAAAARAAATFSARSSRALRPDVMRGSSWCVVGDSQVSSERRLVGQTARNADASSRAASRARLGQVVRLAGGDGTATAEAAAVDADAAGPHRRDADDEREHQQAGDPGRVPGGQPQHQQDGDDEPSTGSAWPTAGTTASGSSR</sequence>
<comment type="caution">
    <text evidence="3">The sequence shown here is derived from an EMBL/GenBank/DDBJ whole genome shotgun (WGS) entry which is preliminary data.</text>
</comment>
<evidence type="ECO:0000313" key="4">
    <source>
        <dbReference type="Proteomes" id="UP001157017"/>
    </source>
</evidence>
<reference evidence="4" key="1">
    <citation type="journal article" date="2019" name="Int. J. Syst. Evol. Microbiol.">
        <title>The Global Catalogue of Microorganisms (GCM) 10K type strain sequencing project: providing services to taxonomists for standard genome sequencing and annotation.</title>
        <authorList>
            <consortium name="The Broad Institute Genomics Platform"/>
            <consortium name="The Broad Institute Genome Sequencing Center for Infectious Disease"/>
            <person name="Wu L."/>
            <person name="Ma J."/>
        </authorList>
    </citation>
    <scope>NUCLEOTIDE SEQUENCE [LARGE SCALE GENOMIC DNA]</scope>
    <source>
        <strain evidence="4">NBRC 108730</strain>
    </source>
</reference>
<evidence type="ECO:0000313" key="3">
    <source>
        <dbReference type="EMBL" id="GMA86315.1"/>
    </source>
</evidence>
<keyword evidence="4" id="KW-1185">Reference proteome</keyword>
<evidence type="ECO:0000256" key="1">
    <source>
        <dbReference type="SAM" id="MobiDB-lite"/>
    </source>
</evidence>
<feature type="signal peptide" evidence="2">
    <location>
        <begin position="1"/>
        <end position="20"/>
    </location>
</feature>
<feature type="chain" id="PRO_5046770512" description="Secreted protein" evidence="2">
    <location>
        <begin position="21"/>
        <end position="204"/>
    </location>
</feature>
<dbReference type="EMBL" id="BSUZ01000001">
    <property type="protein sequence ID" value="GMA86315.1"/>
    <property type="molecule type" value="Genomic_DNA"/>
</dbReference>
<organism evidence="3 4">
    <name type="scientific">Angustibacter aerolatus</name>
    <dbReference type="NCBI Taxonomy" id="1162965"/>
    <lineage>
        <taxon>Bacteria</taxon>
        <taxon>Bacillati</taxon>
        <taxon>Actinomycetota</taxon>
        <taxon>Actinomycetes</taxon>
        <taxon>Kineosporiales</taxon>
        <taxon>Kineosporiaceae</taxon>
    </lineage>
</organism>
<protein>
    <recommendedName>
        <fullName evidence="5">Secreted protein</fullName>
    </recommendedName>
</protein>
<feature type="region of interest" description="Disordered" evidence="1">
    <location>
        <begin position="141"/>
        <end position="204"/>
    </location>
</feature>
<dbReference type="Proteomes" id="UP001157017">
    <property type="component" value="Unassembled WGS sequence"/>
</dbReference>
<feature type="compositionally biased region" description="Polar residues" evidence="1">
    <location>
        <begin position="187"/>
        <end position="204"/>
    </location>
</feature>
<feature type="compositionally biased region" description="Basic and acidic residues" evidence="1">
    <location>
        <begin position="150"/>
        <end position="164"/>
    </location>
</feature>
<keyword evidence="2" id="KW-0732">Signal</keyword>
<evidence type="ECO:0000256" key="2">
    <source>
        <dbReference type="SAM" id="SignalP"/>
    </source>
</evidence>
<evidence type="ECO:0008006" key="5">
    <source>
        <dbReference type="Google" id="ProtNLM"/>
    </source>
</evidence>
<gene>
    <name evidence="3" type="ORF">GCM10025868_15650</name>
</gene>
<name>A0ABQ6JGI7_9ACTN</name>
<proteinExistence type="predicted"/>
<accession>A0ABQ6JGI7</accession>